<dbReference type="AlphaFoldDB" id="A0A242K244"/>
<evidence type="ECO:0000313" key="23">
    <source>
        <dbReference type="Proteomes" id="UP000195141"/>
    </source>
</evidence>
<dbReference type="FunFam" id="3.30.1360.60:FF:000001">
    <property type="entry name" value="PTS system glucose-specific IIBC component PtsG"/>
    <property type="match status" value="1"/>
</dbReference>
<name>A0A242K244_9ENTE</name>
<feature type="transmembrane region" description="Helical" evidence="17">
    <location>
        <begin position="145"/>
        <end position="164"/>
    </location>
</feature>
<protein>
    <recommendedName>
        <fullName evidence="14">PTS system sucrose-specific EIIBCA component</fullName>
        <ecNumber evidence="11">2.7.1.211</ecNumber>
    </recommendedName>
    <alternativeName>
        <fullName evidence="15">EIIBCA-Scr</fullName>
    </alternativeName>
</protein>
<dbReference type="PROSITE" id="PS51103">
    <property type="entry name" value="PTS_EIIC_TYPE_1"/>
    <property type="match status" value="1"/>
</dbReference>
<dbReference type="GO" id="GO:0008982">
    <property type="term" value="F:protein-N(PI)-phosphohistidine-sugar phosphotransferase activity"/>
    <property type="evidence" value="ECO:0007669"/>
    <property type="project" value="InterPro"/>
</dbReference>
<keyword evidence="6" id="KW-0598">Phosphotransferase system</keyword>
<feature type="transmembrane region" description="Helical" evidence="17">
    <location>
        <begin position="238"/>
        <end position="265"/>
    </location>
</feature>
<feature type="domain" description="PTS EIIA type-1" evidence="18">
    <location>
        <begin position="490"/>
        <end position="596"/>
    </location>
</feature>
<dbReference type="PROSITE" id="PS00371">
    <property type="entry name" value="PTS_EIIA_TYPE_1_HIS"/>
    <property type="match status" value="1"/>
</dbReference>
<evidence type="ECO:0000259" key="19">
    <source>
        <dbReference type="PROSITE" id="PS51098"/>
    </source>
</evidence>
<evidence type="ECO:0000256" key="7">
    <source>
        <dbReference type="ARBA" id="ARBA00022692"/>
    </source>
</evidence>
<dbReference type="Proteomes" id="UP000195141">
    <property type="component" value="Chromosome"/>
</dbReference>
<evidence type="ECO:0000256" key="15">
    <source>
        <dbReference type="ARBA" id="ARBA00081008"/>
    </source>
</evidence>
<evidence type="ECO:0000256" key="14">
    <source>
        <dbReference type="ARBA" id="ARBA00074554"/>
    </source>
</evidence>
<evidence type="ECO:0000256" key="3">
    <source>
        <dbReference type="ARBA" id="ARBA00022475"/>
    </source>
</evidence>
<feature type="transmembrane region" description="Helical" evidence="17">
    <location>
        <begin position="295"/>
        <end position="314"/>
    </location>
</feature>
<dbReference type="GO" id="GO:0009401">
    <property type="term" value="P:phosphoenolpyruvate-dependent sugar phosphotransferase system"/>
    <property type="evidence" value="ECO:0007669"/>
    <property type="project" value="UniProtKB-KW"/>
</dbReference>
<evidence type="ECO:0000256" key="16">
    <source>
        <dbReference type="PROSITE-ProRule" id="PRU00421"/>
    </source>
</evidence>
<dbReference type="CDD" id="cd00212">
    <property type="entry name" value="PTS_IIB_glc"/>
    <property type="match status" value="1"/>
</dbReference>
<dbReference type="OrthoDB" id="9769191at2"/>
<dbReference type="InterPro" id="IPR013013">
    <property type="entry name" value="PTS_EIIC_1"/>
</dbReference>
<dbReference type="NCBIfam" id="TIGR00830">
    <property type="entry name" value="PTBA"/>
    <property type="match status" value="1"/>
</dbReference>
<dbReference type="Pfam" id="PF00358">
    <property type="entry name" value="PTS_EIIA_1"/>
    <property type="match status" value="1"/>
</dbReference>
<dbReference type="InterPro" id="IPR001996">
    <property type="entry name" value="PTS_IIB_1"/>
</dbReference>
<feature type="transmembrane region" description="Helical" evidence="17">
    <location>
        <begin position="271"/>
        <end position="290"/>
    </location>
</feature>
<feature type="transmembrane region" description="Helical" evidence="17">
    <location>
        <begin position="118"/>
        <end position="139"/>
    </location>
</feature>
<keyword evidence="2" id="KW-0813">Transport</keyword>
<dbReference type="PROSITE" id="PS01035">
    <property type="entry name" value="PTS_EIIB_TYPE_1_CYS"/>
    <property type="match status" value="1"/>
</dbReference>
<keyword evidence="9 17" id="KW-1133">Transmembrane helix</keyword>
<evidence type="ECO:0000259" key="20">
    <source>
        <dbReference type="PROSITE" id="PS51103"/>
    </source>
</evidence>
<evidence type="ECO:0000256" key="1">
    <source>
        <dbReference type="ARBA" id="ARBA00004651"/>
    </source>
</evidence>
<keyword evidence="8" id="KW-0418">Kinase</keyword>
<accession>A0A242K244</accession>
<dbReference type="PROSITE" id="PS51093">
    <property type="entry name" value="PTS_EIIA_TYPE_1"/>
    <property type="match status" value="1"/>
</dbReference>
<dbReference type="InterPro" id="IPR001127">
    <property type="entry name" value="PTS_EIIA_1_perm"/>
</dbReference>
<evidence type="ECO:0000313" key="21">
    <source>
        <dbReference type="EMBL" id="OTP11532.1"/>
    </source>
</evidence>
<evidence type="ECO:0000256" key="13">
    <source>
        <dbReference type="ARBA" id="ARBA00048931"/>
    </source>
</evidence>
<dbReference type="PANTHER" id="PTHR30175">
    <property type="entry name" value="PHOSPHOTRANSFERASE SYSTEM TRANSPORT PROTEIN"/>
    <property type="match status" value="1"/>
</dbReference>
<dbReference type="RefSeq" id="WP_086350618.1">
    <property type="nucleotide sequence ID" value="NZ_CP147247.1"/>
</dbReference>
<dbReference type="InterPro" id="IPR018113">
    <property type="entry name" value="PTrfase_EIIB_Cys"/>
</dbReference>
<dbReference type="InterPro" id="IPR036878">
    <property type="entry name" value="Glu_permease_IIB"/>
</dbReference>
<feature type="transmembrane region" description="Helical" evidence="17">
    <location>
        <begin position="380"/>
        <end position="402"/>
    </location>
</feature>
<dbReference type="GO" id="GO:0090589">
    <property type="term" value="F:protein-phosphocysteine-trehalose phosphotransferase system transporter activity"/>
    <property type="evidence" value="ECO:0007669"/>
    <property type="project" value="TreeGrafter"/>
</dbReference>
<dbReference type="EMBL" id="NGMM01000007">
    <property type="protein sequence ID" value="OTP11532.1"/>
    <property type="molecule type" value="Genomic_DNA"/>
</dbReference>
<dbReference type="InterPro" id="IPR003352">
    <property type="entry name" value="PTS_EIIC"/>
</dbReference>
<gene>
    <name evidence="22" type="ORF">A5888_003331</name>
    <name evidence="21" type="ORF">A5888_003631</name>
</gene>
<evidence type="ECO:0000256" key="9">
    <source>
        <dbReference type="ARBA" id="ARBA00022989"/>
    </source>
</evidence>
<evidence type="ECO:0000313" key="22">
    <source>
        <dbReference type="EMBL" id="WYJ91563.1"/>
    </source>
</evidence>
<keyword evidence="3" id="KW-1003">Cell membrane</keyword>
<evidence type="ECO:0000256" key="8">
    <source>
        <dbReference type="ARBA" id="ARBA00022777"/>
    </source>
</evidence>
<proteinExistence type="predicted"/>
<evidence type="ECO:0000256" key="10">
    <source>
        <dbReference type="ARBA" id="ARBA00023136"/>
    </source>
</evidence>
<evidence type="ECO:0000256" key="17">
    <source>
        <dbReference type="SAM" id="Phobius"/>
    </source>
</evidence>
<comment type="subcellular location">
    <subcellularLocation>
        <location evidence="1">Cell membrane</location>
        <topology evidence="1">Multi-pass membrane protein</topology>
    </subcellularLocation>
</comment>
<dbReference type="SUPFAM" id="SSF55604">
    <property type="entry name" value="Glucose permease domain IIB"/>
    <property type="match status" value="1"/>
</dbReference>
<dbReference type="InterPro" id="IPR050558">
    <property type="entry name" value="PTS_Sugar-Specific_Components"/>
</dbReference>
<feature type="transmembrane region" description="Helical" evidence="17">
    <location>
        <begin position="176"/>
        <end position="199"/>
    </location>
</feature>
<feature type="transmembrane region" description="Helical" evidence="17">
    <location>
        <begin position="320"/>
        <end position="342"/>
    </location>
</feature>
<evidence type="ECO:0000256" key="12">
    <source>
        <dbReference type="ARBA" id="ARBA00045139"/>
    </source>
</evidence>
<evidence type="ECO:0000256" key="6">
    <source>
        <dbReference type="ARBA" id="ARBA00022683"/>
    </source>
</evidence>
<feature type="active site" description="Phosphocysteine intermediate; for EIIB activity" evidence="16">
    <location>
        <position position="26"/>
    </location>
</feature>
<dbReference type="EC" id="2.7.1.211" evidence="11"/>
<dbReference type="EMBL" id="CP147247">
    <property type="protein sequence ID" value="WYJ91563.1"/>
    <property type="molecule type" value="Genomic_DNA"/>
</dbReference>
<keyword evidence="5" id="KW-0808">Transferase</keyword>
<keyword evidence="4" id="KW-0762">Sugar transport</keyword>
<dbReference type="Gene3D" id="2.70.70.10">
    <property type="entry name" value="Glucose Permease (Domain IIA)"/>
    <property type="match status" value="1"/>
</dbReference>
<dbReference type="Pfam" id="PF02378">
    <property type="entry name" value="PTS_EIIC"/>
    <property type="match status" value="1"/>
</dbReference>
<feature type="domain" description="PTS EIIC type-1" evidence="20">
    <location>
        <begin position="106"/>
        <end position="457"/>
    </location>
</feature>
<reference evidence="22" key="2">
    <citation type="submission" date="2017-05" db="EMBL/GenBank/DDBJ databases">
        <authorList>
            <consortium name="The Broad Institute Genomics Platform"/>
            <consortium name="The Broad Institute Genomic Center for Infectious Diseases"/>
            <person name="Earl A."/>
            <person name="Manson A."/>
            <person name="Schwartman J."/>
            <person name="Gilmore M."/>
            <person name="Abouelleil A."/>
            <person name="Cao P."/>
            <person name="Chapman S."/>
            <person name="Cusick C."/>
            <person name="Shea T."/>
            <person name="Young S."/>
            <person name="Neafsey D."/>
            <person name="Nusbaum C."/>
            <person name="Birren B."/>
        </authorList>
    </citation>
    <scope>NUCLEOTIDE SEQUENCE</scope>
    <source>
        <strain evidence="22">9E7_DIV0242</strain>
    </source>
</reference>
<keyword evidence="23" id="KW-1185">Reference proteome</keyword>
<dbReference type="InterPro" id="IPR011055">
    <property type="entry name" value="Dup_hybrid_motif"/>
</dbReference>
<reference evidence="21" key="1">
    <citation type="submission" date="2017-05" db="EMBL/GenBank/DDBJ databases">
        <title>The Genome Sequence of Enterococcus sp. 9E7_DIV0242.</title>
        <authorList>
            <consortium name="The Broad Institute Genomics Platform"/>
            <consortium name="The Broad Institute Genomic Center for Infectious Diseases"/>
            <person name="Earl A."/>
            <person name="Manson A."/>
            <person name="Schwartman J."/>
            <person name="Gilmore M."/>
            <person name="Abouelleil A."/>
            <person name="Cao P."/>
            <person name="Chapman S."/>
            <person name="Cusick C."/>
            <person name="Shea T."/>
            <person name="Young S."/>
            <person name="Neafsey D."/>
            <person name="Nusbaum C."/>
            <person name="Birren B."/>
        </authorList>
    </citation>
    <scope>NUCLEOTIDE SEQUENCE [LARGE SCALE GENOMIC DNA]</scope>
    <source>
        <strain evidence="21">9E7_DIV0242</strain>
    </source>
</reference>
<feature type="domain" description="PTS EIIB type-1" evidence="19">
    <location>
        <begin position="4"/>
        <end position="86"/>
    </location>
</feature>
<comment type="function">
    <text evidence="12">The phosphoenolpyruvate-dependent sugar phosphotransferase system (sugar PTS), a major carbohydrate active transport system, catalyzes the phosphorylation of incoming sugar substrates concomitantly with their translocation across the cell membrane. This system is involved in sucrose transport.</text>
</comment>
<dbReference type="Pfam" id="PF00367">
    <property type="entry name" value="PTS_EIIB"/>
    <property type="match status" value="1"/>
</dbReference>
<feature type="transmembrane region" description="Helical" evidence="17">
    <location>
        <begin position="422"/>
        <end position="443"/>
    </location>
</feature>
<dbReference type="Gene3D" id="3.30.1360.60">
    <property type="entry name" value="Glucose permease domain IIB"/>
    <property type="match status" value="1"/>
</dbReference>
<dbReference type="PANTHER" id="PTHR30175:SF1">
    <property type="entry name" value="PTS SYSTEM ARBUTIN-, CELLOBIOSE-, AND SALICIN-SPECIFIC EIIBC COMPONENT-RELATED"/>
    <property type="match status" value="1"/>
</dbReference>
<keyword evidence="10 17" id="KW-0472">Membrane</keyword>
<sequence>MSYEKLNEQIITLVGGKDNIQAVAHCVTRLRLTLKDRSAAKTEEIKELDGVIDVVSNEVAYQIIIGTHVMDVYTEFMAMLGLTPTDSTPKENKPKGIKGIAGSIMVVISETMTSIVEVLLAAGILAGIMAIFTLTGVVSADSPTYMIFDTLRGAVFHFLPVFIAASAAKRLHVNQYLAMVLAVTLLSANIDGVEGLSIFGLQLQTIGYANTFIPIMLGVWFLGLAVKYLNKIIPKSLHYFLVPVLSLVITLPIILIIFGPIGTWIGDGLNAFFNLLMTTVGNWIVVAIYAATQPFLIVLGAANFTYPIVLNFLGTLGYDPIFNAAATISDVAVCGAMVGYFLRASKGKEKQTFGTVSFSALMGITEPAIFGVFMKYRRPFLAVIIGGGIGGTIAGLAGVKTMGMVWGLAAMPTYLAGGVNNFVWMLISVVVAFVIATGVAYGLGIPKEKTVDETIEEEELIGRSNTQGLKQAGIGKIAEGEVIALSEVSDQAFASGALGKGLGIVPTEESTTVVSPVDGTVTVVFPTKHAYGIRTETGIELLIHIGVDTVNLNGQYFESFVTQGQKVNKGDCLAVYEVDKVKEAGFDPTIMAVITNSNDYLDVISGNTTDADELLTVVF</sequence>
<dbReference type="GO" id="GO:0016301">
    <property type="term" value="F:kinase activity"/>
    <property type="evidence" value="ECO:0007669"/>
    <property type="project" value="UniProtKB-KW"/>
</dbReference>
<evidence type="ECO:0000256" key="2">
    <source>
        <dbReference type="ARBA" id="ARBA00022448"/>
    </source>
</evidence>
<feature type="transmembrane region" description="Helical" evidence="17">
    <location>
        <begin position="205"/>
        <end position="226"/>
    </location>
</feature>
<dbReference type="InterPro" id="IPR011297">
    <property type="entry name" value="PTS_IIABC_b_glu"/>
</dbReference>
<dbReference type="FunFam" id="2.70.70.10:FF:000001">
    <property type="entry name" value="PTS system glucose-specific IIA component"/>
    <property type="match status" value="1"/>
</dbReference>
<dbReference type="GO" id="GO:0015771">
    <property type="term" value="P:trehalose transport"/>
    <property type="evidence" value="ECO:0007669"/>
    <property type="project" value="TreeGrafter"/>
</dbReference>
<dbReference type="PROSITE" id="PS51098">
    <property type="entry name" value="PTS_EIIB_TYPE_1"/>
    <property type="match status" value="1"/>
</dbReference>
<dbReference type="NCBIfam" id="TIGR01995">
    <property type="entry name" value="PTS-II-ABC-beta"/>
    <property type="match status" value="1"/>
</dbReference>
<reference evidence="22" key="3">
    <citation type="submission" date="2024-03" db="EMBL/GenBank/DDBJ databases">
        <title>The Genome Sequence of Enterococcus sp. DIV0242b.</title>
        <authorList>
            <consortium name="The Broad Institute Genomics Platform"/>
            <consortium name="The Broad Institute Microbial Omics Core"/>
            <consortium name="The Broad Institute Genomic Center for Infectious Diseases"/>
            <person name="Earl A."/>
            <person name="Manson A."/>
            <person name="Gilmore M."/>
            <person name="Schwartman J."/>
            <person name="Shea T."/>
            <person name="Abouelleil A."/>
            <person name="Cao P."/>
            <person name="Chapman S."/>
            <person name="Cusick C."/>
            <person name="Young S."/>
            <person name="Neafsey D."/>
            <person name="Nusbaum C."/>
            <person name="Birren B."/>
        </authorList>
    </citation>
    <scope>NUCLEOTIDE SEQUENCE</scope>
    <source>
        <strain evidence="22">9E7_DIV0242</strain>
    </source>
</reference>
<dbReference type="SUPFAM" id="SSF51261">
    <property type="entry name" value="Duplicated hybrid motif"/>
    <property type="match status" value="1"/>
</dbReference>
<comment type="catalytic activity">
    <reaction evidence="13">
        <text>N(pros)-phospho-L-histidyl-[protein](out) + sucrose = sucrose 6(G)-phosphate(in) + L-histidyl-[protein]</text>
        <dbReference type="Rhea" id="RHEA:49236"/>
        <dbReference type="Rhea" id="RHEA-COMP:9745"/>
        <dbReference type="Rhea" id="RHEA-COMP:9746"/>
        <dbReference type="ChEBI" id="CHEBI:17992"/>
        <dbReference type="ChEBI" id="CHEBI:29979"/>
        <dbReference type="ChEBI" id="CHEBI:64837"/>
        <dbReference type="ChEBI" id="CHEBI:91002"/>
        <dbReference type="EC" id="2.7.1.211"/>
    </reaction>
</comment>
<keyword evidence="7 17" id="KW-0812">Transmembrane</keyword>
<evidence type="ECO:0000256" key="5">
    <source>
        <dbReference type="ARBA" id="ARBA00022679"/>
    </source>
</evidence>
<organism evidence="21">
    <name type="scientific">Candidatus Enterococcus clewellii</name>
    <dbReference type="NCBI Taxonomy" id="1834193"/>
    <lineage>
        <taxon>Bacteria</taxon>
        <taxon>Bacillati</taxon>
        <taxon>Bacillota</taxon>
        <taxon>Bacilli</taxon>
        <taxon>Lactobacillales</taxon>
        <taxon>Enterococcaceae</taxon>
        <taxon>Enterococcus</taxon>
    </lineage>
</organism>
<evidence type="ECO:0000259" key="18">
    <source>
        <dbReference type="PROSITE" id="PS51093"/>
    </source>
</evidence>
<evidence type="ECO:0000256" key="4">
    <source>
        <dbReference type="ARBA" id="ARBA00022597"/>
    </source>
</evidence>
<dbReference type="GO" id="GO:0005886">
    <property type="term" value="C:plasma membrane"/>
    <property type="evidence" value="ECO:0007669"/>
    <property type="project" value="UniProtKB-SubCell"/>
</dbReference>
<evidence type="ECO:0000256" key="11">
    <source>
        <dbReference type="ARBA" id="ARBA00044053"/>
    </source>
</evidence>